<dbReference type="PRINTS" id="PR00046">
    <property type="entry name" value="SIGMA70FCT"/>
</dbReference>
<dbReference type="Proteomes" id="UP000306585">
    <property type="component" value="Unassembled WGS sequence"/>
</dbReference>
<dbReference type="CDD" id="cd06171">
    <property type="entry name" value="Sigma70_r4"/>
    <property type="match status" value="1"/>
</dbReference>
<dbReference type="Gene3D" id="1.10.601.10">
    <property type="entry name" value="RNA Polymerase Primary Sigma Factor"/>
    <property type="match status" value="1"/>
</dbReference>
<dbReference type="SUPFAM" id="SSF88946">
    <property type="entry name" value="Sigma2 domain of RNA polymerase sigma factors"/>
    <property type="match status" value="1"/>
</dbReference>
<dbReference type="InterPro" id="IPR050239">
    <property type="entry name" value="Sigma-70_RNA_pol_init_factors"/>
</dbReference>
<dbReference type="PROSITE" id="PS00716">
    <property type="entry name" value="SIGMA70_2"/>
    <property type="match status" value="1"/>
</dbReference>
<comment type="function">
    <text evidence="5">Sigma factors are initiation factors that promote the attachment of RNA polymerase to specific initiation sites and are then released.</text>
</comment>
<organism evidence="8 9">
    <name type="scientific">Mariprofundus erugo</name>
    <dbReference type="NCBI Taxonomy" id="2528639"/>
    <lineage>
        <taxon>Bacteria</taxon>
        <taxon>Pseudomonadati</taxon>
        <taxon>Pseudomonadota</taxon>
        <taxon>Candidatius Mariprofundia</taxon>
        <taxon>Mariprofundales</taxon>
        <taxon>Mariprofundaceae</taxon>
        <taxon>Mariprofundus</taxon>
    </lineage>
</organism>
<evidence type="ECO:0000256" key="5">
    <source>
        <dbReference type="RuleBase" id="RU362124"/>
    </source>
</evidence>
<evidence type="ECO:0000256" key="3">
    <source>
        <dbReference type="ARBA" id="ARBA00023125"/>
    </source>
</evidence>
<dbReference type="GO" id="GO:0016987">
    <property type="term" value="F:sigma factor activity"/>
    <property type="evidence" value="ECO:0007669"/>
    <property type="project" value="UniProtKB-KW"/>
</dbReference>
<dbReference type="PROSITE" id="PS00715">
    <property type="entry name" value="SIGMA70_1"/>
    <property type="match status" value="1"/>
</dbReference>
<gene>
    <name evidence="8" type="ORF">FEF65_10910</name>
</gene>
<name>A0A5R9GPI8_9PROT</name>
<dbReference type="Pfam" id="PF04545">
    <property type="entry name" value="Sigma70_r4"/>
    <property type="match status" value="1"/>
</dbReference>
<keyword evidence="4 5" id="KW-0804">Transcription</keyword>
<dbReference type="NCBIfam" id="TIGR02937">
    <property type="entry name" value="sigma70-ECF"/>
    <property type="match status" value="1"/>
</dbReference>
<dbReference type="InterPro" id="IPR013325">
    <property type="entry name" value="RNA_pol_sigma_r2"/>
</dbReference>
<dbReference type="OrthoDB" id="9809557at2"/>
<comment type="caution">
    <text evidence="8">The sequence shown here is derived from an EMBL/GenBank/DDBJ whole genome shotgun (WGS) entry which is preliminary data.</text>
</comment>
<dbReference type="GO" id="GO:0003677">
    <property type="term" value="F:DNA binding"/>
    <property type="evidence" value="ECO:0007669"/>
    <property type="project" value="UniProtKB-KW"/>
</dbReference>
<dbReference type="InterPro" id="IPR007624">
    <property type="entry name" value="RNA_pol_sigma70_r3"/>
</dbReference>
<dbReference type="EMBL" id="VBRY01000010">
    <property type="protein sequence ID" value="TLS66313.1"/>
    <property type="molecule type" value="Genomic_DNA"/>
</dbReference>
<reference evidence="8 9" key="1">
    <citation type="journal article" date="2019" name="Appl. Environ. Microbiol.">
        <title>Environmental Evidence and Genomic Insight of Iron-oxidizing Bacteria Preference Towards More Corrosion Resistant Stainless Steel at Higher Salinities.</title>
        <authorList>
            <person name="Garrison C.E."/>
            <person name="Price K.A."/>
            <person name="Field E.K."/>
        </authorList>
    </citation>
    <scope>NUCLEOTIDE SEQUENCE [LARGE SCALE GENOMIC DNA]</scope>
    <source>
        <strain evidence="8 9">P3</strain>
    </source>
</reference>
<dbReference type="InterPro" id="IPR000943">
    <property type="entry name" value="RNA_pol_sigma70"/>
</dbReference>
<evidence type="ECO:0000256" key="2">
    <source>
        <dbReference type="ARBA" id="ARBA00023082"/>
    </source>
</evidence>
<dbReference type="InterPro" id="IPR036388">
    <property type="entry name" value="WH-like_DNA-bd_sf"/>
</dbReference>
<dbReference type="Pfam" id="PF04542">
    <property type="entry name" value="Sigma70_r2"/>
    <property type="match status" value="1"/>
</dbReference>
<dbReference type="PANTHER" id="PTHR30603:SF67">
    <property type="entry name" value="RNA POLYMERASE SIGMA FACTOR RPOS"/>
    <property type="match status" value="1"/>
</dbReference>
<protein>
    <recommendedName>
        <fullName evidence="5">RNA polymerase sigma factor</fullName>
    </recommendedName>
</protein>
<dbReference type="InterPro" id="IPR013324">
    <property type="entry name" value="RNA_pol_sigma_r3/r4-like"/>
</dbReference>
<evidence type="ECO:0000313" key="8">
    <source>
        <dbReference type="EMBL" id="TLS66313.1"/>
    </source>
</evidence>
<dbReference type="PANTHER" id="PTHR30603">
    <property type="entry name" value="RNA POLYMERASE SIGMA FACTOR RPO"/>
    <property type="match status" value="1"/>
</dbReference>
<evidence type="ECO:0000259" key="7">
    <source>
        <dbReference type="PROSITE" id="PS00716"/>
    </source>
</evidence>
<dbReference type="InterPro" id="IPR007627">
    <property type="entry name" value="RNA_pol_sigma70_r2"/>
</dbReference>
<dbReference type="Gene3D" id="1.10.10.10">
    <property type="entry name" value="Winged helix-like DNA-binding domain superfamily/Winged helix DNA-binding domain"/>
    <property type="match status" value="2"/>
</dbReference>
<proteinExistence type="inferred from homology"/>
<evidence type="ECO:0000313" key="9">
    <source>
        <dbReference type="Proteomes" id="UP000306585"/>
    </source>
</evidence>
<dbReference type="InterPro" id="IPR009042">
    <property type="entry name" value="RNA_pol_sigma70_r1_2"/>
</dbReference>
<comment type="similarity">
    <text evidence="5">Belongs to the sigma-70 factor family.</text>
</comment>
<dbReference type="PIRSF" id="PIRSF000770">
    <property type="entry name" value="RNA_pol_sigma-SigE/K"/>
    <property type="match status" value="1"/>
</dbReference>
<dbReference type="SUPFAM" id="SSF88659">
    <property type="entry name" value="Sigma3 and sigma4 domains of RNA polymerase sigma factors"/>
    <property type="match status" value="2"/>
</dbReference>
<evidence type="ECO:0000256" key="1">
    <source>
        <dbReference type="ARBA" id="ARBA00023015"/>
    </source>
</evidence>
<dbReference type="Pfam" id="PF04539">
    <property type="entry name" value="Sigma70_r3"/>
    <property type="match status" value="1"/>
</dbReference>
<dbReference type="GO" id="GO:0006352">
    <property type="term" value="P:DNA-templated transcription initiation"/>
    <property type="evidence" value="ECO:0007669"/>
    <property type="project" value="InterPro"/>
</dbReference>
<dbReference type="InterPro" id="IPR007630">
    <property type="entry name" value="RNA_pol_sigma70_r4"/>
</dbReference>
<dbReference type="Pfam" id="PF00140">
    <property type="entry name" value="Sigma70_r1_2"/>
    <property type="match status" value="1"/>
</dbReference>
<dbReference type="Gene3D" id="1.20.120.1810">
    <property type="match status" value="1"/>
</dbReference>
<dbReference type="InterPro" id="IPR014284">
    <property type="entry name" value="RNA_pol_sigma-70_dom"/>
</dbReference>
<keyword evidence="2 5" id="KW-0731">Sigma factor</keyword>
<evidence type="ECO:0000259" key="6">
    <source>
        <dbReference type="PROSITE" id="PS00715"/>
    </source>
</evidence>
<feature type="domain" description="RNA polymerase sigma-70" evidence="7">
    <location>
        <begin position="240"/>
        <end position="266"/>
    </location>
</feature>
<feature type="domain" description="RNA polymerase sigma-70" evidence="6">
    <location>
        <begin position="70"/>
        <end position="83"/>
    </location>
</feature>
<accession>A0A5R9GPI8</accession>
<dbReference type="FunFam" id="1.10.601.10:FF:000001">
    <property type="entry name" value="RNA polymerase sigma factor SigA"/>
    <property type="match status" value="1"/>
</dbReference>
<keyword evidence="3 5" id="KW-0238">DNA-binding</keyword>
<evidence type="ECO:0000256" key="4">
    <source>
        <dbReference type="ARBA" id="ARBA00023163"/>
    </source>
</evidence>
<sequence length="281" mass="32113">MAKEVSMDPLAIYMREISRYELLSAAEEIELAGRIAGGDEQARHFMVQANLRLVVKISRRYMNRGVALPDLIEEGNIGLIRAVEKFDVAHGCRFSTYATWWIRQAVERAIMNQSRTIRIPVHVAKEYLTVLNQVTQLRASLGREPDHAELATALGMSVEHVQELLNVEVHTDSVDEQLNDEGGFTLYDITADESAEVPGDRLQIIRRNEMLQGWMEQLTPKEREVVRLRYGLGDGGEPWTLEEIGEHLGVTRERIRQIQVQSLQKLRRFVARDEIGLEEIL</sequence>
<keyword evidence="9" id="KW-1185">Reference proteome</keyword>
<dbReference type="AlphaFoldDB" id="A0A5R9GPI8"/>
<keyword evidence="1 5" id="KW-0805">Transcription regulation</keyword>